<sequence>MTAQQLELKRGRTYRGKKPSCVRSCGLVNDRTVIYIGIDEVQYDGPSVAPGRKYPRVPISKFLEWAGHDVTDDLPPGKYAPWPPVKQVAP</sequence>
<organism evidence="1">
    <name type="scientific">Pseudomonas peradeniyensis</name>
    <dbReference type="NCBI Taxonomy" id="2745488"/>
    <lineage>
        <taxon>Bacteria</taxon>
        <taxon>Pseudomonadati</taxon>
        <taxon>Pseudomonadota</taxon>
        <taxon>Gammaproteobacteria</taxon>
        <taxon>Pseudomonadales</taxon>
        <taxon>Pseudomonadaceae</taxon>
        <taxon>Pseudomonas</taxon>
    </lineage>
</organism>
<evidence type="ECO:0000313" key="1">
    <source>
        <dbReference type="EMBL" id="MBC3446787.1"/>
    </source>
</evidence>
<name>A0A923GA79_9PSED</name>
<reference evidence="1" key="2">
    <citation type="submission" date="2020-07" db="EMBL/GenBank/DDBJ databases">
        <authorList>
            <person name="Lood C."/>
            <person name="Girard L."/>
        </authorList>
    </citation>
    <scope>NUCLEOTIDE SEQUENCE</scope>
    <source>
        <strain evidence="1">BW13M1</strain>
    </source>
</reference>
<proteinExistence type="predicted"/>
<dbReference type="AlphaFoldDB" id="A0A923GA79"/>
<dbReference type="RefSeq" id="WP_186733562.1">
    <property type="nucleotide sequence ID" value="NZ_JABWRJ020000004.1"/>
</dbReference>
<reference evidence="1" key="1">
    <citation type="journal article" date="2020" name="Microorganisms">
        <title>Reliable Identification of Environmental Pseudomonas Isolates Using the rpoD Gene.</title>
        <authorList>
            <consortium name="The Broad Institute Genome Sequencing Platform"/>
            <person name="Girard L."/>
            <person name="Lood C."/>
            <person name="Rokni-Zadeh H."/>
            <person name="van Noort V."/>
            <person name="Lavigne R."/>
            <person name="De Mot R."/>
        </authorList>
    </citation>
    <scope>NUCLEOTIDE SEQUENCE</scope>
    <source>
        <strain evidence="1">BW13M1</strain>
    </source>
</reference>
<accession>A0A923GA79</accession>
<protein>
    <submittedName>
        <fullName evidence="1">Uncharacterized protein</fullName>
    </submittedName>
</protein>
<dbReference type="EMBL" id="JABWRJ010000016">
    <property type="protein sequence ID" value="MBC3446787.1"/>
    <property type="molecule type" value="Genomic_DNA"/>
</dbReference>
<comment type="caution">
    <text evidence="1">The sequence shown here is derived from an EMBL/GenBank/DDBJ whole genome shotgun (WGS) entry which is preliminary data.</text>
</comment>
<gene>
    <name evidence="1" type="ORF">HU751_13460</name>
</gene>